<dbReference type="InterPro" id="IPR016720">
    <property type="entry name" value="PC_Trfase_euk"/>
</dbReference>
<feature type="compositionally biased region" description="Basic and acidic residues" evidence="17">
    <location>
        <begin position="50"/>
        <end position="63"/>
    </location>
</feature>
<dbReference type="GO" id="GO:0016024">
    <property type="term" value="P:CDP-diacylglycerol biosynthetic process"/>
    <property type="evidence" value="ECO:0007669"/>
    <property type="project" value="UniProtKB-UniPathway"/>
</dbReference>
<keyword evidence="11 18" id="KW-1133">Transmembrane helix</keyword>
<keyword evidence="12" id="KW-0443">Lipid metabolism</keyword>
<evidence type="ECO:0000313" key="20">
    <source>
        <dbReference type="Proteomes" id="UP000019377"/>
    </source>
</evidence>
<feature type="transmembrane region" description="Helical" evidence="18">
    <location>
        <begin position="328"/>
        <end position="348"/>
    </location>
</feature>
<evidence type="ECO:0000256" key="1">
    <source>
        <dbReference type="ARBA" id="ARBA00001698"/>
    </source>
</evidence>
<sequence>MASSHNGGRFASRTAFEALQVEEIESDEEEVVQQKTPAKPAQTAAPKASPVKEAKKPAAKDKAAAQPAKTEAQFEKAAPTPSKGAAAQDTAKPATGNGTNGVNGHESLTSTIAEKVGLQSDNVPTPPAPFAPGAPKQGKAAAQPTSAPAKLAQAAETKLESVLDKAASAVGVDSSQKDKSQPAQRQAQPEPAKPQPMQRQLSNPQQKQQQSQGDASADSKAFWKKVWDRTLFGFAMIGGFIGLVLLGHPYLILFVMVCQTLVYREVVALFNIPNRPSVTGGGGGTGRSSRMSSAPNSAAASEVDENEEEERIQKRLERRRDQLWSKTLSWYFFAAANYFLYGESIIYYFKHIVFVDAYFIPFARHHRFLSFMLYVFGFMAFVSNLKRRNLKYQFGLFCWVHMSLLLIVFSSHFMVNNILEGLIWLWVPACLVVCNDVFAYVCGMTFGRTPLIDLSPKKTVEGFVGAFFVTEVFAFGWATLFQRYNYFICPAVSLGMNAFKEITCEINPVFHWHYLSLPPALSSLASSIVGHRVSSLPWTPFQLHALVLASFASLVAPFGGFFASGFKRAFNIKDFGDSIPGHGGLTDRFDCQFLMGLFTYVYYTSLIREHHVTVGTVLQTVVTQLTLDDQIELYNEISRYLVGQGKLPKA</sequence>
<keyword evidence="8 16" id="KW-0808">Transferase</keyword>
<feature type="transmembrane region" description="Helical" evidence="18">
    <location>
        <begin position="231"/>
        <end position="255"/>
    </location>
</feature>
<dbReference type="EC" id="2.7.7.41" evidence="6 16"/>
<dbReference type="GO" id="GO:0004605">
    <property type="term" value="F:phosphatidate cytidylyltransferase activity"/>
    <property type="evidence" value="ECO:0007669"/>
    <property type="project" value="UniProtKB-EC"/>
</dbReference>
<comment type="similarity">
    <text evidence="5 16">Belongs to the CDS family.</text>
</comment>
<dbReference type="RefSeq" id="XP_016290783.1">
    <property type="nucleotide sequence ID" value="XM_016438331.1"/>
</dbReference>
<dbReference type="STRING" id="1365824.V5EUI9"/>
<feature type="transmembrane region" description="Helical" evidence="18">
    <location>
        <begin position="541"/>
        <end position="563"/>
    </location>
</feature>
<evidence type="ECO:0000256" key="15">
    <source>
        <dbReference type="ARBA" id="ARBA00023264"/>
    </source>
</evidence>
<evidence type="ECO:0000256" key="6">
    <source>
        <dbReference type="ARBA" id="ARBA00012487"/>
    </source>
</evidence>
<evidence type="ECO:0000256" key="4">
    <source>
        <dbReference type="ARBA" id="ARBA00005189"/>
    </source>
</evidence>
<keyword evidence="13 18" id="KW-0472">Membrane</keyword>
<evidence type="ECO:0000256" key="8">
    <source>
        <dbReference type="ARBA" id="ARBA00022679"/>
    </source>
</evidence>
<dbReference type="GO" id="GO:0005789">
    <property type="term" value="C:endoplasmic reticulum membrane"/>
    <property type="evidence" value="ECO:0007669"/>
    <property type="project" value="TreeGrafter"/>
</dbReference>
<dbReference type="Proteomes" id="UP000019377">
    <property type="component" value="Unassembled WGS sequence"/>
</dbReference>
<reference evidence="20" key="1">
    <citation type="journal article" date="2013" name="Genome Announc.">
        <title>Draft genome sequence of Pseudozyma brasiliensis sp. nov. strain GHG001, a high producer of endo-1,4-xylanase isolated from an insect pest of sugarcane.</title>
        <authorList>
            <person name="Oliveira J.V.D.C."/>
            <person name="dos Santos R.A.C."/>
            <person name="Borges T.A."/>
            <person name="Riano-Pachon D.M."/>
            <person name="Goldman G.H."/>
        </authorList>
    </citation>
    <scope>NUCLEOTIDE SEQUENCE [LARGE SCALE GENOMIC DNA]</scope>
    <source>
        <strain evidence="20">GHG001</strain>
    </source>
</reference>
<dbReference type="OMA" id="RYNYMIC"/>
<feature type="region of interest" description="Disordered" evidence="17">
    <location>
        <begin position="168"/>
        <end position="217"/>
    </location>
</feature>
<dbReference type="OrthoDB" id="10260889at2759"/>
<feature type="region of interest" description="Disordered" evidence="17">
    <location>
        <begin position="279"/>
        <end position="309"/>
    </location>
</feature>
<dbReference type="InterPro" id="IPR000374">
    <property type="entry name" value="PC_trans"/>
</dbReference>
<evidence type="ECO:0000256" key="18">
    <source>
        <dbReference type="SAM" id="Phobius"/>
    </source>
</evidence>
<dbReference type="PANTHER" id="PTHR13773:SF8">
    <property type="entry name" value="PHOSPHATIDATE CYTIDYLYLTRANSFERASE, PHOTORECEPTOR-SPECIFIC"/>
    <property type="match status" value="1"/>
</dbReference>
<dbReference type="PANTHER" id="PTHR13773">
    <property type="entry name" value="PHOSPHATIDATE CYTIDYLYLTRANSFERASE"/>
    <property type="match status" value="1"/>
</dbReference>
<dbReference type="AlphaFoldDB" id="V5EUI9"/>
<dbReference type="Pfam" id="PF01148">
    <property type="entry name" value="CTP_transf_1"/>
    <property type="match status" value="1"/>
</dbReference>
<evidence type="ECO:0000313" key="19">
    <source>
        <dbReference type="EMBL" id="EST05794.1"/>
    </source>
</evidence>
<evidence type="ECO:0000256" key="14">
    <source>
        <dbReference type="ARBA" id="ARBA00023209"/>
    </source>
</evidence>
<evidence type="ECO:0000256" key="2">
    <source>
        <dbReference type="ARBA" id="ARBA00004141"/>
    </source>
</evidence>
<keyword evidence="7" id="KW-0444">Lipid biosynthesis</keyword>
<evidence type="ECO:0000256" key="9">
    <source>
        <dbReference type="ARBA" id="ARBA00022692"/>
    </source>
</evidence>
<dbReference type="PROSITE" id="PS01315">
    <property type="entry name" value="CDS"/>
    <property type="match status" value="1"/>
</dbReference>
<keyword evidence="20" id="KW-1185">Reference proteome</keyword>
<evidence type="ECO:0000256" key="3">
    <source>
        <dbReference type="ARBA" id="ARBA00005119"/>
    </source>
</evidence>
<feature type="compositionally biased region" description="Low complexity" evidence="17">
    <location>
        <begin position="33"/>
        <end position="49"/>
    </location>
</feature>
<evidence type="ECO:0000256" key="10">
    <source>
        <dbReference type="ARBA" id="ARBA00022695"/>
    </source>
</evidence>
<comment type="pathway">
    <text evidence="4">Lipid metabolism.</text>
</comment>
<feature type="compositionally biased region" description="Low complexity" evidence="17">
    <location>
        <begin position="133"/>
        <end position="145"/>
    </location>
</feature>
<evidence type="ECO:0000256" key="17">
    <source>
        <dbReference type="SAM" id="MobiDB-lite"/>
    </source>
</evidence>
<keyword evidence="9 16" id="KW-0812">Transmembrane</keyword>
<feature type="region of interest" description="Disordered" evidence="17">
    <location>
        <begin position="21"/>
        <end position="153"/>
    </location>
</feature>
<evidence type="ECO:0000256" key="13">
    <source>
        <dbReference type="ARBA" id="ARBA00023136"/>
    </source>
</evidence>
<evidence type="ECO:0000256" key="5">
    <source>
        <dbReference type="ARBA" id="ARBA00010185"/>
    </source>
</evidence>
<feature type="compositionally biased region" description="Polar residues" evidence="17">
    <location>
        <begin position="96"/>
        <end position="112"/>
    </location>
</feature>
<protein>
    <recommendedName>
        <fullName evidence="6 16">Phosphatidate cytidylyltransferase</fullName>
        <ecNumber evidence="6 16">2.7.7.41</ecNumber>
    </recommendedName>
</protein>
<evidence type="ECO:0000256" key="16">
    <source>
        <dbReference type="RuleBase" id="RU003938"/>
    </source>
</evidence>
<proteinExistence type="inferred from homology"/>
<name>V5EUI9_KALBG</name>
<feature type="compositionally biased region" description="Low complexity" evidence="17">
    <location>
        <begin position="181"/>
        <end position="216"/>
    </location>
</feature>
<organism evidence="19 20">
    <name type="scientific">Kalmanozyma brasiliensis (strain GHG001)</name>
    <name type="common">Yeast</name>
    <name type="synonym">Pseudozyma brasiliensis</name>
    <dbReference type="NCBI Taxonomy" id="1365824"/>
    <lineage>
        <taxon>Eukaryota</taxon>
        <taxon>Fungi</taxon>
        <taxon>Dikarya</taxon>
        <taxon>Basidiomycota</taxon>
        <taxon>Ustilaginomycotina</taxon>
        <taxon>Ustilaginomycetes</taxon>
        <taxon>Ustilaginales</taxon>
        <taxon>Ustilaginaceae</taxon>
        <taxon>Kalmanozyma</taxon>
    </lineage>
</organism>
<comment type="catalytic activity">
    <reaction evidence="1 16">
        <text>a 1,2-diacyl-sn-glycero-3-phosphate + CTP + H(+) = a CDP-1,2-diacyl-sn-glycerol + diphosphate</text>
        <dbReference type="Rhea" id="RHEA:16229"/>
        <dbReference type="ChEBI" id="CHEBI:15378"/>
        <dbReference type="ChEBI" id="CHEBI:33019"/>
        <dbReference type="ChEBI" id="CHEBI:37563"/>
        <dbReference type="ChEBI" id="CHEBI:58332"/>
        <dbReference type="ChEBI" id="CHEBI:58608"/>
        <dbReference type="EC" id="2.7.7.41"/>
    </reaction>
</comment>
<evidence type="ECO:0000256" key="7">
    <source>
        <dbReference type="ARBA" id="ARBA00022516"/>
    </source>
</evidence>
<dbReference type="eggNOG" id="KOG1440">
    <property type="taxonomic scope" value="Eukaryota"/>
</dbReference>
<dbReference type="HOGENOM" id="CLU_023471_4_1_1"/>
<comment type="pathway">
    <text evidence="3 16">Phospholipid metabolism; CDP-diacylglycerol biosynthesis; CDP-diacylglycerol from sn-glycerol 3-phosphate: step 3/3.</text>
</comment>
<keyword evidence="15" id="KW-1208">Phospholipid metabolism</keyword>
<dbReference type="UniPathway" id="UPA00557">
    <property type="reaction ID" value="UER00614"/>
</dbReference>
<keyword evidence="14" id="KW-0594">Phospholipid biosynthesis</keyword>
<dbReference type="GeneID" id="27421024"/>
<feature type="transmembrane region" description="Helical" evidence="18">
    <location>
        <begin position="421"/>
        <end position="441"/>
    </location>
</feature>
<accession>V5EUI9</accession>
<keyword evidence="10 16" id="KW-0548">Nucleotidyltransferase</keyword>
<feature type="transmembrane region" description="Helical" evidence="18">
    <location>
        <begin position="394"/>
        <end position="415"/>
    </location>
</feature>
<dbReference type="EMBL" id="KI545884">
    <property type="protein sequence ID" value="EST05794.1"/>
    <property type="molecule type" value="Genomic_DNA"/>
</dbReference>
<evidence type="ECO:0000256" key="11">
    <source>
        <dbReference type="ARBA" id="ARBA00022989"/>
    </source>
</evidence>
<feature type="compositionally biased region" description="Acidic residues" evidence="17">
    <location>
        <begin position="21"/>
        <end position="31"/>
    </location>
</feature>
<feature type="transmembrane region" description="Helical" evidence="18">
    <location>
        <begin position="462"/>
        <end position="480"/>
    </location>
</feature>
<evidence type="ECO:0000256" key="12">
    <source>
        <dbReference type="ARBA" id="ARBA00023098"/>
    </source>
</evidence>
<comment type="subcellular location">
    <subcellularLocation>
        <location evidence="2">Membrane</location>
        <topology evidence="2">Multi-pass membrane protein</topology>
    </subcellularLocation>
</comment>
<feature type="transmembrane region" description="Helical" evidence="18">
    <location>
        <begin position="368"/>
        <end position="385"/>
    </location>
</feature>
<gene>
    <name evidence="19" type="ORF">PSEUBRA_SCAF4g04950</name>
</gene>